<dbReference type="InterPro" id="IPR054242">
    <property type="entry name" value="DUF6969"/>
</dbReference>
<evidence type="ECO:0000313" key="2">
    <source>
        <dbReference type="EMBL" id="APG63739.1"/>
    </source>
</evidence>
<accession>A0A1L3JF60</accession>
<dbReference type="Proteomes" id="UP000242561">
    <property type="component" value="Chromosome"/>
</dbReference>
<sequence>MEQQKAAEFLMDSSVAMHESAMPLMHRIVPDDVLIWNHYPEIDVVNGVAGSRFFYHCHPPEDRDGEEHGHFHFFIDKKSMDSDFNPLIAAPEITGKRAEVVHIAALSMDYNGLPIKWFTTNRWVTDESLYPAENIISKMALFDLRGLNGDPLVNIWLTAMLRLSQNIIANLLRERDEILMQKDPSGEDRNVEILSHARVDLSSLLDG</sequence>
<proteinExistence type="predicted"/>
<reference evidence="2 3" key="1">
    <citation type="submission" date="2016-11" db="EMBL/GenBank/DDBJ databases">
        <title>Sphingorhabdus sp. LPB0140, isolated from marine environment.</title>
        <authorList>
            <person name="Kim E."/>
            <person name="Yi H."/>
        </authorList>
    </citation>
    <scope>NUCLEOTIDE SEQUENCE [LARGE SCALE GENOMIC DNA]</scope>
    <source>
        <strain evidence="2 3">LPB0140</strain>
    </source>
</reference>
<evidence type="ECO:0000313" key="3">
    <source>
        <dbReference type="Proteomes" id="UP000242561"/>
    </source>
</evidence>
<feature type="domain" description="DUF6969" evidence="1">
    <location>
        <begin position="5"/>
        <end position="199"/>
    </location>
</feature>
<keyword evidence="3" id="KW-1185">Reference proteome</keyword>
<name>A0A1L3JF60_9SPHN</name>
<gene>
    <name evidence="2" type="ORF">LPB140_09085</name>
</gene>
<protein>
    <recommendedName>
        <fullName evidence="1">DUF6969 domain-containing protein</fullName>
    </recommendedName>
</protein>
<dbReference type="EMBL" id="CP018154">
    <property type="protein sequence ID" value="APG63739.1"/>
    <property type="molecule type" value="Genomic_DNA"/>
</dbReference>
<dbReference type="Pfam" id="PF22308">
    <property type="entry name" value="DUF6969"/>
    <property type="match status" value="1"/>
</dbReference>
<evidence type="ECO:0000259" key="1">
    <source>
        <dbReference type="Pfam" id="PF22308"/>
    </source>
</evidence>
<organism evidence="2 3">
    <name type="scientific">Sphingorhabdus lutea</name>
    <dbReference type="NCBI Taxonomy" id="1913578"/>
    <lineage>
        <taxon>Bacteria</taxon>
        <taxon>Pseudomonadati</taxon>
        <taxon>Pseudomonadota</taxon>
        <taxon>Alphaproteobacteria</taxon>
        <taxon>Sphingomonadales</taxon>
        <taxon>Sphingomonadaceae</taxon>
        <taxon>Sphingorhabdus</taxon>
    </lineage>
</organism>
<dbReference type="AlphaFoldDB" id="A0A1L3JF60"/>
<dbReference type="KEGG" id="sphl:LPB140_09085"/>
<dbReference type="STRING" id="1913578.LPB140_09085"/>